<gene>
    <name evidence="1" type="ORF">SRABI133_03660</name>
</gene>
<proteinExistence type="predicted"/>
<name>A0A9W4PGX7_9BACI</name>
<evidence type="ECO:0000313" key="1">
    <source>
        <dbReference type="EMBL" id="CAH0270992.1"/>
    </source>
</evidence>
<reference evidence="1" key="1">
    <citation type="submission" date="2021-11" db="EMBL/GenBank/DDBJ databases">
        <authorList>
            <person name="Bulgarelli D."/>
        </authorList>
    </citation>
    <scope>NUCLEOTIDE SEQUENCE</scope>
    <source>
        <strain evidence="1">Bi133</strain>
    </source>
</reference>
<protein>
    <submittedName>
        <fullName evidence="1">Uncharacterized protein</fullName>
    </submittedName>
</protein>
<accession>A0A9W4PGX7</accession>
<dbReference type="Proteomes" id="UP000789326">
    <property type="component" value="Unassembled WGS sequence"/>
</dbReference>
<dbReference type="AlphaFoldDB" id="A0A9W4PGX7"/>
<sequence>MDPLNIIHHDDWKINMLNLPSNEQVDFLFKFCIEETLIEEVENNRN</sequence>
<evidence type="ECO:0000313" key="2">
    <source>
        <dbReference type="Proteomes" id="UP000789326"/>
    </source>
</evidence>
<comment type="caution">
    <text evidence="1">The sequence shown here is derived from an EMBL/GenBank/DDBJ whole genome shotgun (WGS) entry which is preliminary data.</text>
</comment>
<organism evidence="1 2">
    <name type="scientific">Peribacillus simplex</name>
    <dbReference type="NCBI Taxonomy" id="1478"/>
    <lineage>
        <taxon>Bacteria</taxon>
        <taxon>Bacillati</taxon>
        <taxon>Bacillota</taxon>
        <taxon>Bacilli</taxon>
        <taxon>Bacillales</taxon>
        <taxon>Bacillaceae</taxon>
        <taxon>Peribacillus</taxon>
    </lineage>
</organism>
<dbReference type="EMBL" id="CAKKMG010000062">
    <property type="protein sequence ID" value="CAH0270992.1"/>
    <property type="molecule type" value="Genomic_DNA"/>
</dbReference>